<protein>
    <recommendedName>
        <fullName evidence="4">Fungal protease inhibitor-1</fullName>
    </recommendedName>
</protein>
<evidence type="ECO:0000313" key="3">
    <source>
        <dbReference type="Proteomes" id="UP001378592"/>
    </source>
</evidence>
<keyword evidence="1" id="KW-0732">Signal</keyword>
<feature type="signal peptide" evidence="1">
    <location>
        <begin position="1"/>
        <end position="21"/>
    </location>
</feature>
<feature type="chain" id="PRO_5042826857" description="Fungal protease inhibitor-1" evidence="1">
    <location>
        <begin position="22"/>
        <end position="102"/>
    </location>
</feature>
<name>A0AAN9W9H8_9ORTH</name>
<reference evidence="2 3" key="1">
    <citation type="submission" date="2024-03" db="EMBL/GenBank/DDBJ databases">
        <title>The genome assembly and annotation of the cricket Gryllus longicercus Weissman &amp; Gray.</title>
        <authorList>
            <person name="Szrajer S."/>
            <person name="Gray D."/>
            <person name="Ylla G."/>
        </authorList>
    </citation>
    <scope>NUCLEOTIDE SEQUENCE [LARGE SCALE GENOMIC DNA]</scope>
    <source>
        <strain evidence="2">DAG 2021-001</strain>
        <tissue evidence="2">Whole body minus gut</tissue>
    </source>
</reference>
<dbReference type="Gene3D" id="2.10.80.20">
    <property type="match status" value="1"/>
</dbReference>
<dbReference type="Proteomes" id="UP001378592">
    <property type="component" value="Unassembled WGS sequence"/>
</dbReference>
<evidence type="ECO:0000256" key="1">
    <source>
        <dbReference type="SAM" id="SignalP"/>
    </source>
</evidence>
<dbReference type="InterPro" id="IPR053741">
    <property type="entry name" value="Ser_Fungal_Prot_Inhib_sf"/>
</dbReference>
<sequence>MSPKTLMVLALVGALVQAALAIECAPGICSGVRCASVDAASCNGEVREHASFCGCCPLCISIIQAGGLCFDGILGLPPTSECATGTACINSTCTPLTEISEQ</sequence>
<comment type="caution">
    <text evidence="2">The sequence shown here is derived from an EMBL/GenBank/DDBJ whole genome shotgun (WGS) entry which is preliminary data.</text>
</comment>
<gene>
    <name evidence="2" type="ORF">R5R35_002933</name>
</gene>
<proteinExistence type="predicted"/>
<accession>A0AAN9W9H8</accession>
<dbReference type="AlphaFoldDB" id="A0AAN9W9H8"/>
<evidence type="ECO:0000313" key="2">
    <source>
        <dbReference type="EMBL" id="KAK7870534.1"/>
    </source>
</evidence>
<organism evidence="2 3">
    <name type="scientific">Gryllus longicercus</name>
    <dbReference type="NCBI Taxonomy" id="2509291"/>
    <lineage>
        <taxon>Eukaryota</taxon>
        <taxon>Metazoa</taxon>
        <taxon>Ecdysozoa</taxon>
        <taxon>Arthropoda</taxon>
        <taxon>Hexapoda</taxon>
        <taxon>Insecta</taxon>
        <taxon>Pterygota</taxon>
        <taxon>Neoptera</taxon>
        <taxon>Polyneoptera</taxon>
        <taxon>Orthoptera</taxon>
        <taxon>Ensifera</taxon>
        <taxon>Gryllidea</taxon>
        <taxon>Grylloidea</taxon>
        <taxon>Gryllidae</taxon>
        <taxon>Gryllinae</taxon>
        <taxon>Gryllus</taxon>
    </lineage>
</organism>
<evidence type="ECO:0008006" key="4">
    <source>
        <dbReference type="Google" id="ProtNLM"/>
    </source>
</evidence>
<dbReference type="EMBL" id="JAZDUA010000056">
    <property type="protein sequence ID" value="KAK7870534.1"/>
    <property type="molecule type" value="Genomic_DNA"/>
</dbReference>
<keyword evidence="3" id="KW-1185">Reference proteome</keyword>